<dbReference type="Pfam" id="PF11454">
    <property type="entry name" value="DUF3016"/>
    <property type="match status" value="1"/>
</dbReference>
<dbReference type="RefSeq" id="WP_376919880.1">
    <property type="nucleotide sequence ID" value="NZ_JBHRSW010000014.1"/>
</dbReference>
<feature type="signal peptide" evidence="1">
    <location>
        <begin position="1"/>
        <end position="23"/>
    </location>
</feature>
<evidence type="ECO:0000256" key="1">
    <source>
        <dbReference type="SAM" id="SignalP"/>
    </source>
</evidence>
<evidence type="ECO:0000313" key="3">
    <source>
        <dbReference type="Proteomes" id="UP001595478"/>
    </source>
</evidence>
<keyword evidence="1" id="KW-0732">Signal</keyword>
<dbReference type="Proteomes" id="UP001595478">
    <property type="component" value="Unassembled WGS sequence"/>
</dbReference>
<keyword evidence="3" id="KW-1185">Reference proteome</keyword>
<proteinExistence type="predicted"/>
<protein>
    <submittedName>
        <fullName evidence="2">DUF3016 domain-containing protein</fullName>
    </submittedName>
</protein>
<sequence length="178" mass="20952">MKHLLPKTLLIAGSLCFLSPAIAEEENFKTEIENGRVNIEWVKPTEFRDVHPSGNTSTRIKYRKFVFNRLHKHVEKLAEKFPEGYELSLTVNDLDMAGDTRRNFNFVRIMQRIDIPRIKFSYELKDDKGQIVSSDTVNLRDMNYLDNASRIGSQRALYFEREMLSDWFKKEFKEVINA</sequence>
<name>A0ABV7FSC7_9ALTE</name>
<accession>A0ABV7FSC7</accession>
<comment type="caution">
    <text evidence="2">The sequence shown here is derived from an EMBL/GenBank/DDBJ whole genome shotgun (WGS) entry which is preliminary data.</text>
</comment>
<reference evidence="3" key="1">
    <citation type="journal article" date="2019" name="Int. J. Syst. Evol. Microbiol.">
        <title>The Global Catalogue of Microorganisms (GCM) 10K type strain sequencing project: providing services to taxonomists for standard genome sequencing and annotation.</title>
        <authorList>
            <consortium name="The Broad Institute Genomics Platform"/>
            <consortium name="The Broad Institute Genome Sequencing Center for Infectious Disease"/>
            <person name="Wu L."/>
            <person name="Ma J."/>
        </authorList>
    </citation>
    <scope>NUCLEOTIDE SEQUENCE [LARGE SCALE GENOMIC DNA]</scope>
    <source>
        <strain evidence="3">KCTC 52473</strain>
    </source>
</reference>
<organism evidence="2 3">
    <name type="scientific">Agaribacter flavus</name>
    <dbReference type="NCBI Taxonomy" id="1902781"/>
    <lineage>
        <taxon>Bacteria</taxon>
        <taxon>Pseudomonadati</taxon>
        <taxon>Pseudomonadota</taxon>
        <taxon>Gammaproteobacteria</taxon>
        <taxon>Alteromonadales</taxon>
        <taxon>Alteromonadaceae</taxon>
        <taxon>Agaribacter</taxon>
    </lineage>
</organism>
<dbReference type="InterPro" id="IPR021557">
    <property type="entry name" value="DUF3016"/>
</dbReference>
<evidence type="ECO:0000313" key="2">
    <source>
        <dbReference type="EMBL" id="MFC3121747.1"/>
    </source>
</evidence>
<feature type="chain" id="PRO_5046279777" evidence="1">
    <location>
        <begin position="24"/>
        <end position="178"/>
    </location>
</feature>
<dbReference type="EMBL" id="JBHRSW010000014">
    <property type="protein sequence ID" value="MFC3121747.1"/>
    <property type="molecule type" value="Genomic_DNA"/>
</dbReference>
<gene>
    <name evidence="2" type="ORF">ACFOHL_08955</name>
</gene>